<dbReference type="InterPro" id="IPR012545">
    <property type="entry name" value="DUF1697"/>
</dbReference>
<dbReference type="PIRSF" id="PIRSF008502">
    <property type="entry name" value="UCP008502"/>
    <property type="match status" value="1"/>
</dbReference>
<dbReference type="OrthoDB" id="9806494at2"/>
<dbReference type="RefSeq" id="WP_099020258.1">
    <property type="nucleotide sequence ID" value="NZ_NIHB01000007.1"/>
</dbReference>
<protein>
    <submittedName>
        <fullName evidence="1">Uncharacterized protein (DUF1697 family)</fullName>
    </submittedName>
</protein>
<proteinExistence type="predicted"/>
<reference evidence="1 2" key="1">
    <citation type="submission" date="2019-03" db="EMBL/GenBank/DDBJ databases">
        <title>Genomic Encyclopedia of Type Strains, Phase IV (KMG-IV): sequencing the most valuable type-strain genomes for metagenomic binning, comparative biology and taxonomic classification.</title>
        <authorList>
            <person name="Goeker M."/>
        </authorList>
    </citation>
    <scope>NUCLEOTIDE SEQUENCE [LARGE SCALE GENOMIC DNA]</scope>
    <source>
        <strain evidence="1 2">DSM 25488</strain>
    </source>
</reference>
<name>A0A4R6XPV0_9GAMM</name>
<dbReference type="AlphaFoldDB" id="A0A4R6XPV0"/>
<dbReference type="Gene3D" id="3.30.70.1280">
    <property type="entry name" value="SP0830-like domains"/>
    <property type="match status" value="1"/>
</dbReference>
<dbReference type="Proteomes" id="UP000295724">
    <property type="component" value="Unassembled WGS sequence"/>
</dbReference>
<keyword evidence="2" id="KW-1185">Reference proteome</keyword>
<sequence length="171" mass="19052">MKTYILLFRGINVGGHNILPMKALTAILEQCGYQQIKTYIQSGNVVLQSPNRPDQLMVDKMADSFGFKPQILVLDQAEFNRAVQNNPFKASESKTIHFYFLAGPPTVDATKLEILAAPNEAYQLINQVFYLYAPDGIGRSKMAAQVEKCMGVATTARNLNTVNKLLTMSQY</sequence>
<dbReference type="EMBL" id="SNZB01000004">
    <property type="protein sequence ID" value="TDR19363.1"/>
    <property type="molecule type" value="Genomic_DNA"/>
</dbReference>
<comment type="caution">
    <text evidence="1">The sequence shown here is derived from an EMBL/GenBank/DDBJ whole genome shotgun (WGS) entry which is preliminary data.</text>
</comment>
<gene>
    <name evidence="1" type="ORF">C8D91_1912</name>
</gene>
<dbReference type="SUPFAM" id="SSF160379">
    <property type="entry name" value="SP0830-like"/>
    <property type="match status" value="1"/>
</dbReference>
<dbReference type="PANTHER" id="PTHR36439">
    <property type="entry name" value="BLL4334 PROTEIN"/>
    <property type="match status" value="1"/>
</dbReference>
<evidence type="ECO:0000313" key="1">
    <source>
        <dbReference type="EMBL" id="TDR19363.1"/>
    </source>
</evidence>
<dbReference type="PANTHER" id="PTHR36439:SF1">
    <property type="entry name" value="DUF1697 DOMAIN-CONTAINING PROTEIN"/>
    <property type="match status" value="1"/>
</dbReference>
<dbReference type="Pfam" id="PF08002">
    <property type="entry name" value="DUF1697"/>
    <property type="match status" value="1"/>
</dbReference>
<organism evidence="1 2">
    <name type="scientific">Marinicella litoralis</name>
    <dbReference type="NCBI Taxonomy" id="644220"/>
    <lineage>
        <taxon>Bacteria</taxon>
        <taxon>Pseudomonadati</taxon>
        <taxon>Pseudomonadota</taxon>
        <taxon>Gammaproteobacteria</taxon>
        <taxon>Lysobacterales</taxon>
        <taxon>Marinicellaceae</taxon>
        <taxon>Marinicella</taxon>
    </lineage>
</organism>
<evidence type="ECO:0000313" key="2">
    <source>
        <dbReference type="Proteomes" id="UP000295724"/>
    </source>
</evidence>
<accession>A0A4R6XPV0</accession>